<name>A0A0U1KV62_9FIRM</name>
<reference evidence="5" key="1">
    <citation type="submission" date="2015-03" db="EMBL/GenBank/DDBJ databases">
        <authorList>
            <person name="Nijsse Bart"/>
        </authorList>
    </citation>
    <scope>NUCLEOTIDE SEQUENCE [LARGE SCALE GENOMIC DNA]</scope>
</reference>
<comment type="pathway">
    <text evidence="2">Carbohydrate biosynthesis; dTDP-L-rhamnose biosynthesis.</text>
</comment>
<dbReference type="InterPro" id="IPR005913">
    <property type="entry name" value="dTDP_dehydrorham_reduct"/>
</dbReference>
<dbReference type="SUPFAM" id="SSF51735">
    <property type="entry name" value="NAD(P)-binding Rossmann-fold domains"/>
    <property type="match status" value="1"/>
</dbReference>
<comment type="function">
    <text evidence="2">Catalyzes the reduction of dTDP-6-deoxy-L-lyxo-4-hexulose to yield dTDP-L-rhamnose.</text>
</comment>
<dbReference type="PANTHER" id="PTHR10491:SF4">
    <property type="entry name" value="METHIONINE ADENOSYLTRANSFERASE 2 SUBUNIT BETA"/>
    <property type="match status" value="1"/>
</dbReference>
<dbReference type="GO" id="GO:0008831">
    <property type="term" value="F:dTDP-4-dehydrorhamnose reductase activity"/>
    <property type="evidence" value="ECO:0007669"/>
    <property type="project" value="UniProtKB-EC"/>
</dbReference>
<evidence type="ECO:0000259" key="3">
    <source>
        <dbReference type="Pfam" id="PF04321"/>
    </source>
</evidence>
<dbReference type="GO" id="GO:0019305">
    <property type="term" value="P:dTDP-rhamnose biosynthetic process"/>
    <property type="evidence" value="ECO:0007669"/>
    <property type="project" value="UniProtKB-UniPathway"/>
</dbReference>
<proteinExistence type="inferred from homology"/>
<organism evidence="4 5">
    <name type="scientific">Sporomusa ovata</name>
    <dbReference type="NCBI Taxonomy" id="2378"/>
    <lineage>
        <taxon>Bacteria</taxon>
        <taxon>Bacillati</taxon>
        <taxon>Bacillota</taxon>
        <taxon>Negativicutes</taxon>
        <taxon>Selenomonadales</taxon>
        <taxon>Sporomusaceae</taxon>
        <taxon>Sporomusa</taxon>
    </lineage>
</organism>
<keyword evidence="2" id="KW-0521">NADP</keyword>
<dbReference type="AlphaFoldDB" id="A0A0U1KV62"/>
<protein>
    <recommendedName>
        <fullName evidence="2">dTDP-4-dehydrorhamnose reductase</fullName>
        <ecNumber evidence="2">1.1.1.133</ecNumber>
    </recommendedName>
</protein>
<dbReference type="Proteomes" id="UP000049855">
    <property type="component" value="Unassembled WGS sequence"/>
</dbReference>
<dbReference type="InterPro" id="IPR029903">
    <property type="entry name" value="RmlD-like-bd"/>
</dbReference>
<sequence>MKFFVLGATGMVGHAISLYLQEQGHQVITFTRTPFLLTENIVGDACDSKQIKDLINQYQFDAVINCIGILNQNAEVNKQEAVFINSYIPHYLAYITQGTNTKVIHLSTDCVFSGQNGNYHENSLKDGVTFYDRSKALGEIDNKKDVTFRNSIIGPDMKENGIGLFNWFMKQNGDIAGYSRAIWTGVTTLVLAKAIEKATQDNLVGLYHLVNNSKISKYELIRLFNQYFKNNQLTINKNDSVIVDKSLINRRTDFSFIVPSYVDMIIEMQDWIIKHKELYRHYIL</sequence>
<evidence type="ECO:0000313" key="4">
    <source>
        <dbReference type="EMBL" id="CQR71226.1"/>
    </source>
</evidence>
<dbReference type="PANTHER" id="PTHR10491">
    <property type="entry name" value="DTDP-4-DEHYDRORHAMNOSE REDUCTASE"/>
    <property type="match status" value="1"/>
</dbReference>
<comment type="similarity">
    <text evidence="1 2">Belongs to the dTDP-4-dehydrorhamnose reductase family.</text>
</comment>
<dbReference type="UniPathway" id="UPA00124"/>
<evidence type="ECO:0000256" key="1">
    <source>
        <dbReference type="ARBA" id="ARBA00010944"/>
    </source>
</evidence>
<dbReference type="Pfam" id="PF04321">
    <property type="entry name" value="RmlD_sub_bind"/>
    <property type="match status" value="1"/>
</dbReference>
<gene>
    <name evidence="4" type="ORF">SpAn4DRAFT_1628</name>
</gene>
<dbReference type="GO" id="GO:0005829">
    <property type="term" value="C:cytosol"/>
    <property type="evidence" value="ECO:0007669"/>
    <property type="project" value="TreeGrafter"/>
</dbReference>
<evidence type="ECO:0000256" key="2">
    <source>
        <dbReference type="RuleBase" id="RU364082"/>
    </source>
</evidence>
<dbReference type="Gene3D" id="3.40.50.720">
    <property type="entry name" value="NAD(P)-binding Rossmann-like Domain"/>
    <property type="match status" value="1"/>
</dbReference>
<accession>A0A0U1KV62</accession>
<keyword evidence="2 4" id="KW-0560">Oxidoreductase</keyword>
<dbReference type="InterPro" id="IPR036291">
    <property type="entry name" value="NAD(P)-bd_dom_sf"/>
</dbReference>
<dbReference type="EMBL" id="CTRP01000003">
    <property type="protein sequence ID" value="CQR71226.1"/>
    <property type="molecule type" value="Genomic_DNA"/>
</dbReference>
<dbReference type="EC" id="1.1.1.133" evidence="2"/>
<dbReference type="RefSeq" id="WP_021167777.1">
    <property type="nucleotide sequence ID" value="NZ_CTRP01000003.1"/>
</dbReference>
<keyword evidence="5" id="KW-1185">Reference proteome</keyword>
<evidence type="ECO:0000313" key="5">
    <source>
        <dbReference type="Proteomes" id="UP000049855"/>
    </source>
</evidence>
<feature type="domain" description="RmlD-like substrate binding" evidence="3">
    <location>
        <begin position="1"/>
        <end position="228"/>
    </location>
</feature>